<feature type="transmembrane region" description="Helical" evidence="1">
    <location>
        <begin position="158"/>
        <end position="177"/>
    </location>
</feature>
<dbReference type="Proteomes" id="UP001597083">
    <property type="component" value="Unassembled WGS sequence"/>
</dbReference>
<evidence type="ECO:0000256" key="1">
    <source>
        <dbReference type="SAM" id="Phobius"/>
    </source>
</evidence>
<accession>A0ABW3CF05</accession>
<comment type="caution">
    <text evidence="2">The sequence shown here is derived from an EMBL/GenBank/DDBJ whole genome shotgun (WGS) entry which is preliminary data.</text>
</comment>
<reference evidence="3" key="1">
    <citation type="journal article" date="2019" name="Int. J. Syst. Evol. Microbiol.">
        <title>The Global Catalogue of Microorganisms (GCM) 10K type strain sequencing project: providing services to taxonomists for standard genome sequencing and annotation.</title>
        <authorList>
            <consortium name="The Broad Institute Genomics Platform"/>
            <consortium name="The Broad Institute Genome Sequencing Center for Infectious Disease"/>
            <person name="Wu L."/>
            <person name="Ma J."/>
        </authorList>
    </citation>
    <scope>NUCLEOTIDE SEQUENCE [LARGE SCALE GENOMIC DNA]</scope>
    <source>
        <strain evidence="3">JCM 31696</strain>
    </source>
</reference>
<keyword evidence="1" id="KW-0812">Transmembrane</keyword>
<sequence length="197" mass="20757">RPGPPLPRPHAGAAARTGLTPNSLPACRTMASDGGPLMSDVAFERLTLWVARLVFGVLIVGCLGAGVWMGLMAVERRGAAQGTSGSPGTFTATHTKTEGRTNSEVCYGTLRLDGDGRQLRDIKATVAPWDCDSGREFHVRLAHGKAVTPGDTGWKYDAGMAGFLVVLGLVLVPFAIVSVRYRLKKVRAAEEAGQDAA</sequence>
<protein>
    <recommendedName>
        <fullName evidence="4">DUF3592 domain-containing protein</fullName>
    </recommendedName>
</protein>
<organism evidence="2 3">
    <name type="scientific">Actinomadura adrarensis</name>
    <dbReference type="NCBI Taxonomy" id="1819600"/>
    <lineage>
        <taxon>Bacteria</taxon>
        <taxon>Bacillati</taxon>
        <taxon>Actinomycetota</taxon>
        <taxon>Actinomycetes</taxon>
        <taxon>Streptosporangiales</taxon>
        <taxon>Thermomonosporaceae</taxon>
        <taxon>Actinomadura</taxon>
    </lineage>
</organism>
<feature type="non-terminal residue" evidence="2">
    <location>
        <position position="1"/>
    </location>
</feature>
<proteinExistence type="predicted"/>
<evidence type="ECO:0000313" key="3">
    <source>
        <dbReference type="Proteomes" id="UP001597083"/>
    </source>
</evidence>
<keyword evidence="3" id="KW-1185">Reference proteome</keyword>
<feature type="transmembrane region" description="Helical" evidence="1">
    <location>
        <begin position="46"/>
        <end position="69"/>
    </location>
</feature>
<evidence type="ECO:0008006" key="4">
    <source>
        <dbReference type="Google" id="ProtNLM"/>
    </source>
</evidence>
<name>A0ABW3CF05_9ACTN</name>
<dbReference type="EMBL" id="JBHTIR010001880">
    <property type="protein sequence ID" value="MFD0853094.1"/>
    <property type="molecule type" value="Genomic_DNA"/>
</dbReference>
<evidence type="ECO:0000313" key="2">
    <source>
        <dbReference type="EMBL" id="MFD0853094.1"/>
    </source>
</evidence>
<gene>
    <name evidence="2" type="ORF">ACFQ07_12715</name>
</gene>
<keyword evidence="1" id="KW-1133">Transmembrane helix</keyword>
<keyword evidence="1" id="KW-0472">Membrane</keyword>